<dbReference type="AlphaFoldDB" id="A0A7C8ID18"/>
<reference evidence="2 3" key="1">
    <citation type="submission" date="2020-01" db="EMBL/GenBank/DDBJ databases">
        <authorList>
            <consortium name="DOE Joint Genome Institute"/>
            <person name="Haridas S."/>
            <person name="Albert R."/>
            <person name="Binder M."/>
            <person name="Bloem J."/>
            <person name="Labutti K."/>
            <person name="Salamov A."/>
            <person name="Andreopoulos B."/>
            <person name="Baker S.E."/>
            <person name="Barry K."/>
            <person name="Bills G."/>
            <person name="Bluhm B.H."/>
            <person name="Cannon C."/>
            <person name="Castanera R."/>
            <person name="Culley D.E."/>
            <person name="Daum C."/>
            <person name="Ezra D."/>
            <person name="Gonzalez J.B."/>
            <person name="Henrissat B."/>
            <person name="Kuo A."/>
            <person name="Liang C."/>
            <person name="Lipzen A."/>
            <person name="Lutzoni F."/>
            <person name="Magnuson J."/>
            <person name="Mondo S."/>
            <person name="Nolan M."/>
            <person name="Ohm R."/>
            <person name="Pangilinan J."/>
            <person name="Park H.-J.H."/>
            <person name="Ramirez L."/>
            <person name="Alfaro M."/>
            <person name="Sun H."/>
            <person name="Tritt A."/>
            <person name="Yoshinaga Y."/>
            <person name="Zwiers L.-H.L."/>
            <person name="Turgeon B.G."/>
            <person name="Goodwin S.B."/>
            <person name="Spatafora J.W."/>
            <person name="Crous P.W."/>
            <person name="Grigoriev I.V."/>
        </authorList>
    </citation>
    <scope>NUCLEOTIDE SEQUENCE [LARGE SCALE GENOMIC DNA]</scope>
    <source>
        <strain evidence="2 3">CBS 611.86</strain>
    </source>
</reference>
<evidence type="ECO:0000313" key="2">
    <source>
        <dbReference type="EMBL" id="KAF2874011.1"/>
    </source>
</evidence>
<gene>
    <name evidence="2" type="ORF">BDV95DRAFT_319599</name>
</gene>
<feature type="compositionally biased region" description="Polar residues" evidence="1">
    <location>
        <begin position="37"/>
        <end position="51"/>
    </location>
</feature>
<dbReference type="EMBL" id="JAADJZ010000006">
    <property type="protein sequence ID" value="KAF2874011.1"/>
    <property type="molecule type" value="Genomic_DNA"/>
</dbReference>
<dbReference type="OrthoDB" id="3690573at2759"/>
<feature type="compositionally biased region" description="Polar residues" evidence="1">
    <location>
        <begin position="324"/>
        <end position="336"/>
    </location>
</feature>
<organism evidence="2 3">
    <name type="scientific">Massariosphaeria phaeospora</name>
    <dbReference type="NCBI Taxonomy" id="100035"/>
    <lineage>
        <taxon>Eukaryota</taxon>
        <taxon>Fungi</taxon>
        <taxon>Dikarya</taxon>
        <taxon>Ascomycota</taxon>
        <taxon>Pezizomycotina</taxon>
        <taxon>Dothideomycetes</taxon>
        <taxon>Pleosporomycetidae</taxon>
        <taxon>Pleosporales</taxon>
        <taxon>Pleosporales incertae sedis</taxon>
        <taxon>Massariosphaeria</taxon>
    </lineage>
</organism>
<feature type="region of interest" description="Disordered" evidence="1">
    <location>
        <begin position="402"/>
        <end position="438"/>
    </location>
</feature>
<protein>
    <submittedName>
        <fullName evidence="2">Uncharacterized protein</fullName>
    </submittedName>
</protein>
<sequence length="584" mass="63539">MASSDTRPSTEPLAISAHPKSTPPTEYDSIEVLRPGQKSNDVASPRHTLSASKARLDTPQSIEHPTTITGSAANPIDLETLRSPPAKILRPPVHQFASRRFPVKRAIYGPSTHQLPPLPPAYKPSRPQRVVRPPDGNTSVFTGHHSHDLYKMLAAKLAAKNALPWGPTSYLDKTHSTYPSPGSQKNLAVPSDPHPKRDSTQYVPIALKPQPQPQPLLGAYGQPVAPAPVPAMKHGPAPYQYRSMPSGYMPPGHMSAGPIPPQPYYLNTVPPTYYPNETALRNKALQYVREATRPRPRKRAIFEDPDATSGSEDEGDDAALLSRSHISSDPATITSTKRAHNDEDRRLALTELISHTSLLTSLLSLYPHSASQPDLREDIAMLQPVINQRVQNWLTAENVTPTTTTTTKAPTTPLPRTAKRPRLITHPYPSPAPLKPKPPPAIVVLTPEEVARQKLDDDMRKYISSENEIWKGAEGPRLVDLYRAGAGAEGDKDDEDDQEVEDEYQDADEVHTVSSRASERTVSAAASPIWRSASVKAPGATKYSPVLVEGATPTSTLAPAPATPKDVDMLSAEAPHDAEQPMQG</sequence>
<feature type="compositionally biased region" description="Polar residues" evidence="1">
    <location>
        <begin position="176"/>
        <end position="186"/>
    </location>
</feature>
<feature type="compositionally biased region" description="Low complexity" evidence="1">
    <location>
        <begin position="402"/>
        <end position="416"/>
    </location>
</feature>
<feature type="region of interest" description="Disordered" evidence="1">
    <location>
        <begin position="504"/>
        <end position="526"/>
    </location>
</feature>
<feature type="region of interest" description="Disordered" evidence="1">
    <location>
        <begin position="174"/>
        <end position="200"/>
    </location>
</feature>
<evidence type="ECO:0000313" key="3">
    <source>
        <dbReference type="Proteomes" id="UP000481861"/>
    </source>
</evidence>
<feature type="compositionally biased region" description="Pro residues" evidence="1">
    <location>
        <begin position="428"/>
        <end position="438"/>
    </location>
</feature>
<evidence type="ECO:0000256" key="1">
    <source>
        <dbReference type="SAM" id="MobiDB-lite"/>
    </source>
</evidence>
<feature type="compositionally biased region" description="Basic and acidic residues" evidence="1">
    <location>
        <begin position="574"/>
        <end position="584"/>
    </location>
</feature>
<feature type="region of interest" description="Disordered" evidence="1">
    <location>
        <begin position="552"/>
        <end position="584"/>
    </location>
</feature>
<keyword evidence="3" id="KW-1185">Reference proteome</keyword>
<feature type="compositionally biased region" description="Polar residues" evidence="1">
    <location>
        <begin position="58"/>
        <end position="72"/>
    </location>
</feature>
<accession>A0A7C8ID18</accession>
<feature type="compositionally biased region" description="Low complexity" evidence="1">
    <location>
        <begin position="552"/>
        <end position="564"/>
    </location>
</feature>
<name>A0A7C8ID18_9PLEO</name>
<feature type="compositionally biased region" description="Acidic residues" evidence="1">
    <location>
        <begin position="303"/>
        <end position="317"/>
    </location>
</feature>
<comment type="caution">
    <text evidence="2">The sequence shown here is derived from an EMBL/GenBank/DDBJ whole genome shotgun (WGS) entry which is preliminary data.</text>
</comment>
<proteinExistence type="predicted"/>
<dbReference type="Proteomes" id="UP000481861">
    <property type="component" value="Unassembled WGS sequence"/>
</dbReference>
<feature type="region of interest" description="Disordered" evidence="1">
    <location>
        <begin position="1"/>
        <end position="93"/>
    </location>
</feature>
<feature type="region of interest" description="Disordered" evidence="1">
    <location>
        <begin position="296"/>
        <end position="340"/>
    </location>
</feature>